<evidence type="ECO:0000256" key="6">
    <source>
        <dbReference type="SAM" id="MobiDB-lite"/>
    </source>
</evidence>
<keyword evidence="1" id="KW-0816">Tricarboxylic acid cycle</keyword>
<dbReference type="InterPro" id="IPR051538">
    <property type="entry name" value="Acyl-CoA_Synth/Transferase"/>
</dbReference>
<dbReference type="PANTHER" id="PTHR43334:SF1">
    <property type="entry name" value="3-HYDROXYPROPIONATE--COA LIGASE [ADP-FORMING]"/>
    <property type="match status" value="1"/>
</dbReference>
<dbReference type="Gene3D" id="3.40.50.720">
    <property type="entry name" value="NAD(P)-binding Rossmann-like Domain"/>
    <property type="match status" value="1"/>
</dbReference>
<dbReference type="Gene3D" id="3.30.470.20">
    <property type="entry name" value="ATP-grasp fold, B domain"/>
    <property type="match status" value="1"/>
</dbReference>
<evidence type="ECO:0000313" key="9">
    <source>
        <dbReference type="Proteomes" id="UP000239504"/>
    </source>
</evidence>
<evidence type="ECO:0000256" key="5">
    <source>
        <dbReference type="PROSITE-ProRule" id="PRU00409"/>
    </source>
</evidence>
<dbReference type="InterPro" id="IPR013815">
    <property type="entry name" value="ATP_grasp_subdomain_1"/>
</dbReference>
<dbReference type="Pfam" id="PF13607">
    <property type="entry name" value="Succ_CoA_lig"/>
    <property type="match status" value="1"/>
</dbReference>
<evidence type="ECO:0000256" key="3">
    <source>
        <dbReference type="ARBA" id="ARBA00022741"/>
    </source>
</evidence>
<dbReference type="Proteomes" id="UP000239504">
    <property type="component" value="Unassembled WGS sequence"/>
</dbReference>
<dbReference type="AlphaFoldDB" id="A0A2S7K1M9"/>
<dbReference type="GO" id="GO:0005524">
    <property type="term" value="F:ATP binding"/>
    <property type="evidence" value="ECO:0007669"/>
    <property type="project" value="UniProtKB-UniRule"/>
</dbReference>
<dbReference type="InterPro" id="IPR003781">
    <property type="entry name" value="CoA-bd"/>
</dbReference>
<evidence type="ECO:0000256" key="4">
    <source>
        <dbReference type="ARBA" id="ARBA00022840"/>
    </source>
</evidence>
<organism evidence="8 9">
    <name type="scientific">Hyphococcus luteus</name>
    <dbReference type="NCBI Taxonomy" id="2058213"/>
    <lineage>
        <taxon>Bacteria</taxon>
        <taxon>Pseudomonadati</taxon>
        <taxon>Pseudomonadota</taxon>
        <taxon>Alphaproteobacteria</taxon>
        <taxon>Parvularculales</taxon>
        <taxon>Parvularculaceae</taxon>
        <taxon>Hyphococcus</taxon>
    </lineage>
</organism>
<evidence type="ECO:0000259" key="7">
    <source>
        <dbReference type="PROSITE" id="PS50975"/>
    </source>
</evidence>
<dbReference type="OrthoDB" id="9807426at2"/>
<dbReference type="PANTHER" id="PTHR43334">
    <property type="entry name" value="ACETATE--COA LIGASE [ADP-FORMING]"/>
    <property type="match status" value="1"/>
</dbReference>
<dbReference type="InterPro" id="IPR016102">
    <property type="entry name" value="Succinyl-CoA_synth-like"/>
</dbReference>
<keyword evidence="4 5" id="KW-0067">ATP-binding</keyword>
<gene>
    <name evidence="8" type="ORF">CW354_18975</name>
</gene>
<reference evidence="8 9" key="1">
    <citation type="submission" date="2017-12" db="EMBL/GenBank/DDBJ databases">
        <authorList>
            <person name="Hurst M.R.H."/>
        </authorList>
    </citation>
    <scope>NUCLEOTIDE SEQUENCE [LARGE SCALE GENOMIC DNA]</scope>
    <source>
        <strain evidence="8 9">SY-3-19</strain>
    </source>
</reference>
<dbReference type="GO" id="GO:0046872">
    <property type="term" value="F:metal ion binding"/>
    <property type="evidence" value="ECO:0007669"/>
    <property type="project" value="InterPro"/>
</dbReference>
<name>A0A2S7K1M9_9PROT</name>
<dbReference type="Gene3D" id="3.30.1490.20">
    <property type="entry name" value="ATP-grasp fold, A domain"/>
    <property type="match status" value="1"/>
</dbReference>
<dbReference type="InterPro" id="IPR011761">
    <property type="entry name" value="ATP-grasp"/>
</dbReference>
<dbReference type="EMBL" id="PJCH01000015">
    <property type="protein sequence ID" value="PQA86414.1"/>
    <property type="molecule type" value="Genomic_DNA"/>
</dbReference>
<evidence type="ECO:0000313" key="8">
    <source>
        <dbReference type="EMBL" id="PQA86414.1"/>
    </source>
</evidence>
<keyword evidence="2" id="KW-0436">Ligase</keyword>
<dbReference type="InterPro" id="IPR036291">
    <property type="entry name" value="NAD(P)-bd_dom_sf"/>
</dbReference>
<dbReference type="SUPFAM" id="SSF51735">
    <property type="entry name" value="NAD(P)-binding Rossmann-fold domains"/>
    <property type="match status" value="1"/>
</dbReference>
<dbReference type="GO" id="GO:0006099">
    <property type="term" value="P:tricarboxylic acid cycle"/>
    <property type="evidence" value="ECO:0007669"/>
    <property type="project" value="UniProtKB-KW"/>
</dbReference>
<dbReference type="PROSITE" id="PS50975">
    <property type="entry name" value="ATP_GRASP"/>
    <property type="match status" value="1"/>
</dbReference>
<accession>A0A2S7K1M9</accession>
<feature type="region of interest" description="Disordered" evidence="6">
    <location>
        <begin position="1"/>
        <end position="22"/>
    </location>
</feature>
<evidence type="ECO:0000256" key="2">
    <source>
        <dbReference type="ARBA" id="ARBA00022598"/>
    </source>
</evidence>
<evidence type="ECO:0000256" key="1">
    <source>
        <dbReference type="ARBA" id="ARBA00022532"/>
    </source>
</evidence>
<dbReference type="Pfam" id="PF13549">
    <property type="entry name" value="ATP-grasp_5"/>
    <property type="match status" value="1"/>
</dbReference>
<dbReference type="SUPFAM" id="SSF52210">
    <property type="entry name" value="Succinyl-CoA synthetase domains"/>
    <property type="match status" value="2"/>
</dbReference>
<proteinExistence type="predicted"/>
<dbReference type="SMART" id="SM00881">
    <property type="entry name" value="CoA_binding"/>
    <property type="match status" value="1"/>
</dbReference>
<dbReference type="Gene3D" id="3.40.50.261">
    <property type="entry name" value="Succinyl-CoA synthetase domains"/>
    <property type="match status" value="2"/>
</dbReference>
<comment type="caution">
    <text evidence="8">The sequence shown here is derived from an EMBL/GenBank/DDBJ whole genome shotgun (WGS) entry which is preliminary data.</text>
</comment>
<dbReference type="SUPFAM" id="SSF56059">
    <property type="entry name" value="Glutathione synthetase ATP-binding domain-like"/>
    <property type="match status" value="1"/>
</dbReference>
<feature type="domain" description="ATP-grasp" evidence="7">
    <location>
        <begin position="527"/>
        <end position="564"/>
    </location>
</feature>
<protein>
    <submittedName>
        <fullName evidence="8">CoA-binding protein</fullName>
    </submittedName>
</protein>
<dbReference type="Pfam" id="PF13380">
    <property type="entry name" value="CoA_binding_2"/>
    <property type="match status" value="1"/>
</dbReference>
<sequence length="736" mass="76933">MAIGSHHVQKCAESGGGQFQSLSSERRLTMSVSGSAPRFDLRRLLNPSSVAIAGASPDPKSIGGAVLGNVQASGFDGALTLVSPRRDEINGRPCVKSLRDIPEGTDAVILNIPHAAIRQALEDCAARKVGGAVVFASGFGETGEAGRAEQEAISALCRENGLALIGPNCLGFINYADGFSATFEGQSFDTMSAKGARRVAVIAQSGATATSVRDAFRARGLSISHMITTGNEAVLHAADFVSYVIEEGVAAVALYIEQIRDPQAFLAAARRAREKGVPIIMLHPGRSARAREAAQSHTGALTGDYAMMKTAVEKEAVVLVETMDELLDATVILQRFPKSPFGDAAIVTNSGAIRGLSLDMIEDVGLPLATPSAATLELFKSLVPAGMEIDLPLDLGTAGYSNAGVYTDTAAALLADDNAASILYAMIGGGPHQQRAKAEALAPVMKGTDKPVVLTITGDQSALDDEFKTIVRDNEIPLFRSLDRSIRAMAAVHGFAKAREAAEGRRAAPEGLPLLKGAGAVSEYDGKAWLKKLGVPVPKGGLVSSVNDACAKASEIGYPIVIKAHGSTLMHKSDIGGVIVGVKDEAELKAAWDRLHANIAEASKTAELEGVLLEQMSKPGLEMVVGAKRDPEWGPVVLAGLGGVWIEALKAVEIMPPDITHKQAVERICAMQGASLLKAFRGQPARDVNALAEIVVLLGDAMRADPSITEVDINPVMLFADGEGAMALDALIVKGK</sequence>
<dbReference type="InterPro" id="IPR032875">
    <property type="entry name" value="Succ_CoA_lig_flav_dom"/>
</dbReference>
<dbReference type="GO" id="GO:0016874">
    <property type="term" value="F:ligase activity"/>
    <property type="evidence" value="ECO:0007669"/>
    <property type="project" value="UniProtKB-KW"/>
</dbReference>
<keyword evidence="9" id="KW-1185">Reference proteome</keyword>
<keyword evidence="3 5" id="KW-0547">Nucleotide-binding</keyword>